<dbReference type="AlphaFoldDB" id="A0A239W8C2"/>
<keyword evidence="2" id="KW-0812">Transmembrane</keyword>
<accession>A0A239W8C2</accession>
<feature type="transmembrane region" description="Helical" evidence="2">
    <location>
        <begin position="52"/>
        <end position="74"/>
    </location>
</feature>
<organism evidence="3 4">
    <name type="scientific">Cutibacterium granulosum</name>
    <dbReference type="NCBI Taxonomy" id="33011"/>
    <lineage>
        <taxon>Bacteria</taxon>
        <taxon>Bacillati</taxon>
        <taxon>Actinomycetota</taxon>
        <taxon>Actinomycetes</taxon>
        <taxon>Propionibacteriales</taxon>
        <taxon>Propionibacteriaceae</taxon>
        <taxon>Cutibacterium</taxon>
    </lineage>
</organism>
<evidence type="ECO:0008006" key="5">
    <source>
        <dbReference type="Google" id="ProtNLM"/>
    </source>
</evidence>
<protein>
    <recommendedName>
        <fullName evidence="5">DUF4245 domain-containing protein</fullName>
    </recommendedName>
</protein>
<name>A0A239W8C2_9ACTN</name>
<proteinExistence type="predicted"/>
<reference evidence="3 4" key="1">
    <citation type="submission" date="2017-06" db="EMBL/GenBank/DDBJ databases">
        <authorList>
            <consortium name="Pathogen Informatics"/>
        </authorList>
    </citation>
    <scope>NUCLEOTIDE SEQUENCE [LARGE SCALE GENOMIC DNA]</scope>
    <source>
        <strain evidence="3 4">NCTC11865</strain>
    </source>
</reference>
<feature type="compositionally biased region" description="Basic residues" evidence="1">
    <location>
        <begin position="29"/>
        <end position="39"/>
    </location>
</feature>
<dbReference type="EMBL" id="LT906441">
    <property type="protein sequence ID" value="SNV30439.1"/>
    <property type="molecule type" value="Genomic_DNA"/>
</dbReference>
<dbReference type="Proteomes" id="UP000215332">
    <property type="component" value="Chromosome 1"/>
</dbReference>
<keyword evidence="2" id="KW-1133">Transmembrane helix</keyword>
<evidence type="ECO:0000313" key="4">
    <source>
        <dbReference type="Proteomes" id="UP000215332"/>
    </source>
</evidence>
<evidence type="ECO:0000256" key="2">
    <source>
        <dbReference type="SAM" id="Phobius"/>
    </source>
</evidence>
<evidence type="ECO:0000313" key="3">
    <source>
        <dbReference type="EMBL" id="SNV30439.1"/>
    </source>
</evidence>
<keyword evidence="2" id="KW-0472">Membrane</keyword>
<feature type="region of interest" description="Disordered" evidence="1">
    <location>
        <begin position="1"/>
        <end position="46"/>
    </location>
</feature>
<dbReference type="KEGG" id="cgrn:4412665_00412"/>
<sequence length="218" mass="22995">MSPASHGHSDAPPGSSESPEEPDDVAYRVPRRRAARRGPARAAEENPRHTKLLLTILASVILIVIVAFILSWIFSNDDSSAPENGPTVHAATWPLQLPQGAGSYTRDPNTATNPTTKDGTTTLSATYAKDNQDAVIVLMSRPTTDLKKFMNDAAMNSVTIQPVTGTSTKAMCGTSLDNNNTSCAVLKDDTAVLAVGLLDQSRPELAGVANSVAEQAAQ</sequence>
<evidence type="ECO:0000256" key="1">
    <source>
        <dbReference type="SAM" id="MobiDB-lite"/>
    </source>
</evidence>
<gene>
    <name evidence="3" type="ORF">SAMEA4412665_00412</name>
</gene>